<proteinExistence type="inferred from homology"/>
<reference evidence="8 9" key="1">
    <citation type="submission" date="2020-04" db="EMBL/GenBank/DDBJ databases">
        <title>Zoogloea sp. G-4-1-14 isolated from soil.</title>
        <authorList>
            <person name="Dahal R.H."/>
        </authorList>
    </citation>
    <scope>NUCLEOTIDE SEQUENCE [LARGE SCALE GENOMIC DNA]</scope>
    <source>
        <strain evidence="8 9">G-4-1-14</strain>
    </source>
</reference>
<dbReference type="CDD" id="cd08010">
    <property type="entry name" value="MltG_like"/>
    <property type="match status" value="1"/>
</dbReference>
<accession>A0A848FZ59</accession>
<name>A0A848FZ59_9RHOO</name>
<dbReference type="EMBL" id="JABBGA010000001">
    <property type="protein sequence ID" value="NML24364.1"/>
    <property type="molecule type" value="Genomic_DNA"/>
</dbReference>
<keyword evidence="4 7" id="KW-0472">Membrane</keyword>
<dbReference type="HAMAP" id="MF_02065">
    <property type="entry name" value="MltG"/>
    <property type="match status" value="1"/>
</dbReference>
<feature type="site" description="Important for catalytic activity" evidence="7">
    <location>
        <position position="215"/>
    </location>
</feature>
<evidence type="ECO:0000256" key="1">
    <source>
        <dbReference type="ARBA" id="ARBA00022475"/>
    </source>
</evidence>
<dbReference type="Gene3D" id="3.30.160.60">
    <property type="entry name" value="Classic Zinc Finger"/>
    <property type="match status" value="1"/>
</dbReference>
<evidence type="ECO:0000313" key="9">
    <source>
        <dbReference type="Proteomes" id="UP000580043"/>
    </source>
</evidence>
<evidence type="ECO:0000256" key="3">
    <source>
        <dbReference type="ARBA" id="ARBA00022989"/>
    </source>
</evidence>
<dbReference type="Pfam" id="PF02618">
    <property type="entry name" value="YceG"/>
    <property type="match status" value="1"/>
</dbReference>
<protein>
    <recommendedName>
        <fullName evidence="7">Endolytic murein transglycosylase</fullName>
        <ecNumber evidence="7">4.2.2.29</ecNumber>
    </recommendedName>
    <alternativeName>
        <fullName evidence="7">Peptidoglycan lytic transglycosylase</fullName>
    </alternativeName>
    <alternativeName>
        <fullName evidence="7">Peptidoglycan polymerization terminase</fullName>
    </alternativeName>
</protein>
<keyword evidence="3 7" id="KW-1133">Transmembrane helix</keyword>
<dbReference type="Gene3D" id="3.30.1490.480">
    <property type="entry name" value="Endolytic murein transglycosylase"/>
    <property type="match status" value="1"/>
</dbReference>
<evidence type="ECO:0000256" key="4">
    <source>
        <dbReference type="ARBA" id="ARBA00023136"/>
    </source>
</evidence>
<dbReference type="GO" id="GO:0009252">
    <property type="term" value="P:peptidoglycan biosynthetic process"/>
    <property type="evidence" value="ECO:0007669"/>
    <property type="project" value="UniProtKB-UniRule"/>
</dbReference>
<keyword evidence="5 7" id="KW-0456">Lyase</keyword>
<evidence type="ECO:0000256" key="7">
    <source>
        <dbReference type="HAMAP-Rule" id="MF_02065"/>
    </source>
</evidence>
<keyword evidence="1 7" id="KW-1003">Cell membrane</keyword>
<dbReference type="GO" id="GO:0008932">
    <property type="term" value="F:lytic endotransglycosylase activity"/>
    <property type="evidence" value="ECO:0007669"/>
    <property type="project" value="UniProtKB-UniRule"/>
</dbReference>
<dbReference type="InterPro" id="IPR003770">
    <property type="entry name" value="MLTG-like"/>
</dbReference>
<dbReference type="RefSeq" id="WP_169144000.1">
    <property type="nucleotide sequence ID" value="NZ_JABBGA010000001.1"/>
</dbReference>
<keyword evidence="6 7" id="KW-0961">Cell wall biogenesis/degradation</keyword>
<dbReference type="PANTHER" id="PTHR30518:SF2">
    <property type="entry name" value="ENDOLYTIC MUREIN TRANSGLYCOSYLASE"/>
    <property type="match status" value="1"/>
</dbReference>
<gene>
    <name evidence="7 8" type="primary">mltG</name>
    <name evidence="8" type="ORF">HHL15_01280</name>
</gene>
<dbReference type="EC" id="4.2.2.29" evidence="7"/>
<evidence type="ECO:0000256" key="5">
    <source>
        <dbReference type="ARBA" id="ARBA00023239"/>
    </source>
</evidence>
<comment type="function">
    <text evidence="7">Functions as a peptidoglycan terminase that cleaves nascent peptidoglycan strands endolytically to terminate their elongation.</text>
</comment>
<dbReference type="GO" id="GO:0071555">
    <property type="term" value="P:cell wall organization"/>
    <property type="evidence" value="ECO:0007669"/>
    <property type="project" value="UniProtKB-KW"/>
</dbReference>
<dbReference type="Proteomes" id="UP000580043">
    <property type="component" value="Unassembled WGS sequence"/>
</dbReference>
<organism evidence="8 9">
    <name type="scientific">Zoogloea dura</name>
    <dbReference type="NCBI Taxonomy" id="2728840"/>
    <lineage>
        <taxon>Bacteria</taxon>
        <taxon>Pseudomonadati</taxon>
        <taxon>Pseudomonadota</taxon>
        <taxon>Betaproteobacteria</taxon>
        <taxon>Rhodocyclales</taxon>
        <taxon>Zoogloeaceae</taxon>
        <taxon>Zoogloea</taxon>
    </lineage>
</organism>
<keyword evidence="2 7" id="KW-0812">Transmembrane</keyword>
<dbReference type="FunFam" id="3.30.160.60:FF:000242">
    <property type="entry name" value="Endolytic murein transglycosylase"/>
    <property type="match status" value="1"/>
</dbReference>
<dbReference type="AlphaFoldDB" id="A0A848FZ59"/>
<dbReference type="PANTHER" id="PTHR30518">
    <property type="entry name" value="ENDOLYTIC MUREIN TRANSGLYCOSYLASE"/>
    <property type="match status" value="1"/>
</dbReference>
<comment type="similarity">
    <text evidence="7">Belongs to the transglycosylase MltG family.</text>
</comment>
<comment type="catalytic activity">
    <reaction evidence="7">
        <text>a peptidoglycan chain = a peptidoglycan chain with N-acetyl-1,6-anhydromuramyl-[peptide] at the reducing end + a peptidoglycan chain with N-acetylglucosamine at the non-reducing end.</text>
        <dbReference type="EC" id="4.2.2.29"/>
    </reaction>
</comment>
<evidence type="ECO:0000256" key="6">
    <source>
        <dbReference type="ARBA" id="ARBA00023316"/>
    </source>
</evidence>
<keyword evidence="9" id="KW-1185">Reference proteome</keyword>
<keyword evidence="7" id="KW-0997">Cell inner membrane</keyword>
<evidence type="ECO:0000256" key="2">
    <source>
        <dbReference type="ARBA" id="ARBA00022692"/>
    </source>
</evidence>
<dbReference type="GO" id="GO:0005886">
    <property type="term" value="C:plasma membrane"/>
    <property type="evidence" value="ECO:0007669"/>
    <property type="project" value="UniProtKB-UniRule"/>
</dbReference>
<evidence type="ECO:0000313" key="8">
    <source>
        <dbReference type="EMBL" id="NML24364.1"/>
    </source>
</evidence>
<dbReference type="NCBIfam" id="TIGR00247">
    <property type="entry name" value="endolytic transglycosylase MltG"/>
    <property type="match status" value="1"/>
</dbReference>
<comment type="caution">
    <text evidence="8">The sequence shown here is derived from an EMBL/GenBank/DDBJ whole genome shotgun (WGS) entry which is preliminary data.</text>
</comment>
<sequence length="333" mass="37033">MKRLFFRLCVMVLMATVLTAGGLAWFAQTPVGLRQSPLDFTVEPGSSMRQVARQLVDAGIDVEPFLLVTLSRLTRQANAIKAGSYQIEKGVTSLQLLDKLSRGDTTQRDVALIEGWSFRQFRAALDRHPDLRHDSAGLSDAQVLERIGAAARHPEGLFFPDTYLFARQSSDLDVLRRAYRNQQRVLQREWEKRAGGLPYKDPYEALIMASIVEKETGLAADRPLVASVFVNRLRAGMLLQTDPTVIYGLGTAFDGNLRKRDLLADSAYNTYLRMGLPPTPISMPGVAAMRAALNPQATDYLYFVARGDGSSAFSRSLDEHNRAVARYIRKPSP</sequence>